<name>A0A371NNT9_9MICO</name>
<evidence type="ECO:0000313" key="2">
    <source>
        <dbReference type="EMBL" id="REJ03853.1"/>
    </source>
</evidence>
<comment type="caution">
    <text evidence="2">The sequence shown here is derived from an EMBL/GenBank/DDBJ whole genome shotgun (WGS) entry which is preliminary data.</text>
</comment>
<dbReference type="EMBL" id="QUAB01000048">
    <property type="protein sequence ID" value="REJ03853.1"/>
    <property type="molecule type" value="Genomic_DNA"/>
</dbReference>
<evidence type="ECO:0000256" key="1">
    <source>
        <dbReference type="SAM" id="Phobius"/>
    </source>
</evidence>
<feature type="transmembrane region" description="Helical" evidence="1">
    <location>
        <begin position="109"/>
        <end position="132"/>
    </location>
</feature>
<gene>
    <name evidence="2" type="ORF">DY023_16125</name>
</gene>
<dbReference type="Proteomes" id="UP000262172">
    <property type="component" value="Unassembled WGS sequence"/>
</dbReference>
<feature type="transmembrane region" description="Helical" evidence="1">
    <location>
        <begin position="68"/>
        <end position="89"/>
    </location>
</feature>
<keyword evidence="3" id="KW-1185">Reference proteome</keyword>
<evidence type="ECO:0000313" key="3">
    <source>
        <dbReference type="Proteomes" id="UP000262172"/>
    </source>
</evidence>
<sequence>MRPSRRPAVIRGFAAASTATFVALAAHVTAGGAMPGTLGILVPWMLSLMVCVLLAGRKLSALRLSVSVLVSQFLFHVLFVLGLLTPTGITGGHVHGAPLQLPETTGLTVQVIADGGMWIGHAAAALLTILALHRGERMLLGMRDLAVQAVRWLRSRLDDATPAARPRATAPHCASQAEESLPAAPFLSLLRGRAPPLHPAI</sequence>
<dbReference type="OrthoDB" id="5125396at2"/>
<feature type="transmembrane region" description="Helical" evidence="1">
    <location>
        <begin position="36"/>
        <end position="56"/>
    </location>
</feature>
<proteinExistence type="predicted"/>
<reference evidence="2 3" key="1">
    <citation type="submission" date="2018-08" db="EMBL/GenBank/DDBJ databases">
        <title>Isolation, diversity and antifungal activity of Actinobacteria from cow dung.</title>
        <authorList>
            <person name="Ling L."/>
        </authorList>
    </citation>
    <scope>NUCLEOTIDE SEQUENCE [LARGE SCALE GENOMIC DNA]</scope>
    <source>
        <strain evidence="2 3">NEAU-LLE</strain>
    </source>
</reference>
<keyword evidence="1" id="KW-1133">Transmembrane helix</keyword>
<accession>A0A371NNT9</accession>
<feature type="transmembrane region" description="Helical" evidence="1">
    <location>
        <begin position="12"/>
        <end position="30"/>
    </location>
</feature>
<dbReference type="AlphaFoldDB" id="A0A371NNT9"/>
<protein>
    <submittedName>
        <fullName evidence="2">Uncharacterized protein</fullName>
    </submittedName>
</protein>
<dbReference type="RefSeq" id="WP_116243374.1">
    <property type="nucleotide sequence ID" value="NZ_QUAB01000048.1"/>
</dbReference>
<keyword evidence="1" id="KW-0472">Membrane</keyword>
<keyword evidence="1" id="KW-0812">Transmembrane</keyword>
<organism evidence="2 3">
    <name type="scientific">Microbacterium bovistercoris</name>
    <dbReference type="NCBI Taxonomy" id="2293570"/>
    <lineage>
        <taxon>Bacteria</taxon>
        <taxon>Bacillati</taxon>
        <taxon>Actinomycetota</taxon>
        <taxon>Actinomycetes</taxon>
        <taxon>Micrococcales</taxon>
        <taxon>Microbacteriaceae</taxon>
        <taxon>Microbacterium</taxon>
    </lineage>
</organism>